<dbReference type="InterPro" id="IPR050250">
    <property type="entry name" value="Macrolide_Exporter_MacB"/>
</dbReference>
<feature type="domain" description="MacB-like periplasmic core" evidence="2">
    <location>
        <begin position="84"/>
        <end position="305"/>
    </location>
</feature>
<evidence type="ECO:0000256" key="1">
    <source>
        <dbReference type="SAM" id="Phobius"/>
    </source>
</evidence>
<dbReference type="Proteomes" id="UP000567293">
    <property type="component" value="Unassembled WGS sequence"/>
</dbReference>
<keyword evidence="1" id="KW-1133">Transmembrane helix</keyword>
<dbReference type="Pfam" id="PF12704">
    <property type="entry name" value="MacB_PCD"/>
    <property type="match status" value="1"/>
</dbReference>
<reference evidence="3" key="1">
    <citation type="submission" date="2020-06" db="EMBL/GenBank/DDBJ databases">
        <title>Legume-microbial interactions unlock mineral nutrients during tropical forest succession.</title>
        <authorList>
            <person name="Epihov D.Z."/>
        </authorList>
    </citation>
    <scope>NUCLEOTIDE SEQUENCE [LARGE SCALE GENOMIC DNA]</scope>
    <source>
        <strain evidence="3">Pan2503</strain>
    </source>
</reference>
<proteinExistence type="predicted"/>
<dbReference type="EMBL" id="JACDQQ010001928">
    <property type="protein sequence ID" value="MBA0087285.1"/>
    <property type="molecule type" value="Genomic_DNA"/>
</dbReference>
<dbReference type="PANTHER" id="PTHR30572:SF4">
    <property type="entry name" value="ABC TRANSPORTER PERMEASE YTRF"/>
    <property type="match status" value="1"/>
</dbReference>
<keyword evidence="1" id="KW-0472">Membrane</keyword>
<keyword evidence="1" id="KW-0812">Transmembrane</keyword>
<feature type="transmembrane region" description="Helical" evidence="1">
    <location>
        <begin position="83"/>
        <end position="105"/>
    </location>
</feature>
<sequence>MRWGRKRAEDLERELRSHLELEAEERHEAGLSAEEARYAARRALGNTTLIKEDVRAVWNWTLLEQIGQDLRYAARTMRKNRGFSTVAILSLALGIGATTAVFSVLNAAVLRPLPVAEPERLVVLQPGLQGKRFPLFNPLFEELRVTQKSLSVMAAINDNPYLKAAFDHAAPVFLRGSLVSGNYFQVLGLSPAFGRLLTPADDEPSAETCAAVISYPYWTNTMYGDPAVLGRTVVAHGKVCTIVGVAPAGFRSHEAGYAPDLWVPLRPLTDPKLLASPSMGFFSGVIGRLRSGITIAQAEAELTALYQRLQPAEQKSPYPGGAPLKRSDFRLRV</sequence>
<feature type="non-terminal residue" evidence="3">
    <location>
        <position position="333"/>
    </location>
</feature>
<evidence type="ECO:0000313" key="4">
    <source>
        <dbReference type="Proteomes" id="UP000567293"/>
    </source>
</evidence>
<dbReference type="NCBIfam" id="NF038403">
    <property type="entry name" value="perm_prefix_1"/>
    <property type="match status" value="1"/>
</dbReference>
<organism evidence="3 4">
    <name type="scientific">Candidatus Acidiferrum panamense</name>
    <dbReference type="NCBI Taxonomy" id="2741543"/>
    <lineage>
        <taxon>Bacteria</taxon>
        <taxon>Pseudomonadati</taxon>
        <taxon>Acidobacteriota</taxon>
        <taxon>Terriglobia</taxon>
        <taxon>Candidatus Acidiferrales</taxon>
        <taxon>Candidatus Acidiferrum</taxon>
    </lineage>
</organism>
<comment type="caution">
    <text evidence="3">The sequence shown here is derived from an EMBL/GenBank/DDBJ whole genome shotgun (WGS) entry which is preliminary data.</text>
</comment>
<dbReference type="PANTHER" id="PTHR30572">
    <property type="entry name" value="MEMBRANE COMPONENT OF TRANSPORTER-RELATED"/>
    <property type="match status" value="1"/>
</dbReference>
<keyword evidence="4" id="KW-1185">Reference proteome</keyword>
<dbReference type="InterPro" id="IPR047928">
    <property type="entry name" value="Perm_prefix_1"/>
</dbReference>
<evidence type="ECO:0000313" key="3">
    <source>
        <dbReference type="EMBL" id="MBA0087285.1"/>
    </source>
</evidence>
<dbReference type="GO" id="GO:0005886">
    <property type="term" value="C:plasma membrane"/>
    <property type="evidence" value="ECO:0007669"/>
    <property type="project" value="TreeGrafter"/>
</dbReference>
<name>A0A7V8SYD5_9BACT</name>
<dbReference type="GO" id="GO:0022857">
    <property type="term" value="F:transmembrane transporter activity"/>
    <property type="evidence" value="ECO:0007669"/>
    <property type="project" value="TreeGrafter"/>
</dbReference>
<dbReference type="InterPro" id="IPR025857">
    <property type="entry name" value="MacB_PCD"/>
</dbReference>
<dbReference type="AlphaFoldDB" id="A0A7V8SYD5"/>
<protein>
    <submittedName>
        <fullName evidence="3">ABC transporter permease</fullName>
    </submittedName>
</protein>
<evidence type="ECO:0000259" key="2">
    <source>
        <dbReference type="Pfam" id="PF12704"/>
    </source>
</evidence>
<gene>
    <name evidence="3" type="ORF">HRJ53_20055</name>
</gene>
<accession>A0A7V8SYD5</accession>